<feature type="transmembrane region" description="Helical" evidence="1">
    <location>
        <begin position="12"/>
        <end position="45"/>
    </location>
</feature>
<dbReference type="PANTHER" id="PTHR41324:SF1">
    <property type="entry name" value="DUF2232 DOMAIN-CONTAINING PROTEIN"/>
    <property type="match status" value="1"/>
</dbReference>
<keyword evidence="1" id="KW-1133">Transmembrane helix</keyword>
<evidence type="ECO:0000313" key="3">
    <source>
        <dbReference type="Proteomes" id="UP001597120"/>
    </source>
</evidence>
<dbReference type="Proteomes" id="UP001597120">
    <property type="component" value="Unassembled WGS sequence"/>
</dbReference>
<protein>
    <submittedName>
        <fullName evidence="2">DUF2232 domain-containing protein</fullName>
    </submittedName>
</protein>
<evidence type="ECO:0000256" key="1">
    <source>
        <dbReference type="SAM" id="Phobius"/>
    </source>
</evidence>
<dbReference type="EMBL" id="JBHTIU010000089">
    <property type="protein sequence ID" value="MFD0871790.1"/>
    <property type="molecule type" value="Genomic_DNA"/>
</dbReference>
<comment type="caution">
    <text evidence="2">The sequence shown here is derived from an EMBL/GenBank/DDBJ whole genome shotgun (WGS) entry which is preliminary data.</text>
</comment>
<accession>A0ABW3DI27</accession>
<organism evidence="2 3">
    <name type="scientific">Paenibacillus residui</name>
    <dbReference type="NCBI Taxonomy" id="629724"/>
    <lineage>
        <taxon>Bacteria</taxon>
        <taxon>Bacillati</taxon>
        <taxon>Bacillota</taxon>
        <taxon>Bacilli</taxon>
        <taxon>Bacillales</taxon>
        <taxon>Paenibacillaceae</taxon>
        <taxon>Paenibacillus</taxon>
    </lineage>
</organism>
<sequence length="310" mass="35136">MNRTKRSKWLPVIWMVIYLIVLFSIVTPLNFITINLIMIPVLALYMYLDVKRFALAYAVSLGIFYLLTGGLGLVILFISLFFLPPVILMGHFYKKKALARTAILAGTLTLMGELLLGLVVGRLFGFDPVAQFGATIRDYLGALPSNVTQQLNMDLVDSMIRYITQMIPFFIVAFSVFYVIVTHGLGRWFINRGGREDLVPALPPVRTWKLPKSLVWYFLIVMILDFTIPANPDSFLVMIVINLFPLLNLAFVVQAISFLLYFVHVKKKGKAWPALAIVLMIVVPTTQYIFSLLGLFDVMFPLREKLADKS</sequence>
<feature type="transmembrane region" description="Helical" evidence="1">
    <location>
        <begin position="162"/>
        <end position="185"/>
    </location>
</feature>
<dbReference type="InterPro" id="IPR018710">
    <property type="entry name" value="DUF2232"/>
</dbReference>
<evidence type="ECO:0000313" key="2">
    <source>
        <dbReference type="EMBL" id="MFD0871790.1"/>
    </source>
</evidence>
<dbReference type="PANTHER" id="PTHR41324">
    <property type="entry name" value="MEMBRANE PROTEIN-RELATED"/>
    <property type="match status" value="1"/>
</dbReference>
<dbReference type="RefSeq" id="WP_144937047.1">
    <property type="nucleotide sequence ID" value="NZ_JBHTIU010000089.1"/>
</dbReference>
<feature type="transmembrane region" description="Helical" evidence="1">
    <location>
        <begin position="274"/>
        <end position="296"/>
    </location>
</feature>
<keyword evidence="1" id="KW-0472">Membrane</keyword>
<dbReference type="Pfam" id="PF09991">
    <property type="entry name" value="DUF2232"/>
    <property type="match status" value="1"/>
</dbReference>
<reference evidence="3" key="1">
    <citation type="journal article" date="2019" name="Int. J. Syst. Evol. Microbiol.">
        <title>The Global Catalogue of Microorganisms (GCM) 10K type strain sequencing project: providing services to taxonomists for standard genome sequencing and annotation.</title>
        <authorList>
            <consortium name="The Broad Institute Genomics Platform"/>
            <consortium name="The Broad Institute Genome Sequencing Center for Infectious Disease"/>
            <person name="Wu L."/>
            <person name="Ma J."/>
        </authorList>
    </citation>
    <scope>NUCLEOTIDE SEQUENCE [LARGE SCALE GENOMIC DNA]</scope>
    <source>
        <strain evidence="3">CCUG 57263</strain>
    </source>
</reference>
<name>A0ABW3DI27_9BACL</name>
<feature type="transmembrane region" description="Helical" evidence="1">
    <location>
        <begin position="103"/>
        <end position="124"/>
    </location>
</feature>
<feature type="transmembrane region" description="Helical" evidence="1">
    <location>
        <begin position="57"/>
        <end position="83"/>
    </location>
</feature>
<feature type="transmembrane region" description="Helical" evidence="1">
    <location>
        <begin position="236"/>
        <end position="262"/>
    </location>
</feature>
<gene>
    <name evidence="2" type="ORF">ACFQ03_21930</name>
</gene>
<keyword evidence="1" id="KW-0812">Transmembrane</keyword>
<feature type="transmembrane region" description="Helical" evidence="1">
    <location>
        <begin position="214"/>
        <end position="230"/>
    </location>
</feature>
<proteinExistence type="predicted"/>
<keyword evidence="3" id="KW-1185">Reference proteome</keyword>